<dbReference type="Pfam" id="PF00005">
    <property type="entry name" value="ABC_tran"/>
    <property type="match status" value="1"/>
</dbReference>
<dbReference type="GO" id="GO:0016020">
    <property type="term" value="C:membrane"/>
    <property type="evidence" value="ECO:0007669"/>
    <property type="project" value="UniProtKB-SubCell"/>
</dbReference>
<evidence type="ECO:0000256" key="3">
    <source>
        <dbReference type="ARBA" id="ARBA00022475"/>
    </source>
</evidence>
<dbReference type="GO" id="GO:0016887">
    <property type="term" value="F:ATP hydrolysis activity"/>
    <property type="evidence" value="ECO:0007669"/>
    <property type="project" value="InterPro"/>
</dbReference>
<accession>X1DJA8</accession>
<comment type="caution">
    <text evidence="6">The sequence shown here is derived from an EMBL/GenBank/DDBJ whole genome shotgun (WGS) entry which is preliminary data.</text>
</comment>
<name>X1DJA8_9ZZZZ</name>
<evidence type="ECO:0000259" key="5">
    <source>
        <dbReference type="Pfam" id="PF00005"/>
    </source>
</evidence>
<dbReference type="InterPro" id="IPR050388">
    <property type="entry name" value="ABC_Ni/Peptide_Import"/>
</dbReference>
<dbReference type="InterPro" id="IPR027417">
    <property type="entry name" value="P-loop_NTPase"/>
</dbReference>
<dbReference type="PANTHER" id="PTHR43297">
    <property type="entry name" value="OLIGOPEPTIDE TRANSPORT ATP-BINDING PROTEIN APPD"/>
    <property type="match status" value="1"/>
</dbReference>
<comment type="subcellular location">
    <subcellularLocation>
        <location evidence="1">Membrane</location>
    </subcellularLocation>
</comment>
<dbReference type="PANTHER" id="PTHR43297:SF2">
    <property type="entry name" value="DIPEPTIDE TRANSPORT ATP-BINDING PROTEIN DPPD"/>
    <property type="match status" value="1"/>
</dbReference>
<reference evidence="6" key="1">
    <citation type="journal article" date="2014" name="Front. Microbiol.">
        <title>High frequency of phylogenetically diverse reductive dehalogenase-homologous genes in deep subseafloor sedimentary metagenomes.</title>
        <authorList>
            <person name="Kawai M."/>
            <person name="Futagami T."/>
            <person name="Toyoda A."/>
            <person name="Takaki Y."/>
            <person name="Nishi S."/>
            <person name="Hori S."/>
            <person name="Arai W."/>
            <person name="Tsubouchi T."/>
            <person name="Morono Y."/>
            <person name="Uchiyama I."/>
            <person name="Ito T."/>
            <person name="Fujiyama A."/>
            <person name="Inagaki F."/>
            <person name="Takami H."/>
        </authorList>
    </citation>
    <scope>NUCLEOTIDE SEQUENCE</scope>
    <source>
        <strain evidence="6">Expedition CK06-06</strain>
    </source>
</reference>
<evidence type="ECO:0000313" key="6">
    <source>
        <dbReference type="EMBL" id="GAH20956.1"/>
    </source>
</evidence>
<sequence>FVIYENEALGIVGESGCGKSTVALSIMMLIPEPGIITNGDILFLGESLVSKSDQEMRKIRGGKIGIRKKVGMTMNNSVIRIKMLSTFPP</sequence>
<organism evidence="6">
    <name type="scientific">marine sediment metagenome</name>
    <dbReference type="NCBI Taxonomy" id="412755"/>
    <lineage>
        <taxon>unclassified sequences</taxon>
        <taxon>metagenomes</taxon>
        <taxon>ecological metagenomes</taxon>
    </lineage>
</organism>
<keyword evidence="4" id="KW-0472">Membrane</keyword>
<dbReference type="EMBL" id="BARU01003151">
    <property type="protein sequence ID" value="GAH20956.1"/>
    <property type="molecule type" value="Genomic_DNA"/>
</dbReference>
<protein>
    <recommendedName>
        <fullName evidence="5">ABC transporter domain-containing protein</fullName>
    </recommendedName>
</protein>
<evidence type="ECO:0000256" key="4">
    <source>
        <dbReference type="ARBA" id="ARBA00023136"/>
    </source>
</evidence>
<dbReference type="Gene3D" id="3.40.50.300">
    <property type="entry name" value="P-loop containing nucleotide triphosphate hydrolases"/>
    <property type="match status" value="1"/>
</dbReference>
<keyword evidence="3" id="KW-1003">Cell membrane</keyword>
<dbReference type="InterPro" id="IPR003439">
    <property type="entry name" value="ABC_transporter-like_ATP-bd"/>
</dbReference>
<feature type="domain" description="ABC transporter" evidence="5">
    <location>
        <begin position="2"/>
        <end position="58"/>
    </location>
</feature>
<dbReference type="GO" id="GO:0005524">
    <property type="term" value="F:ATP binding"/>
    <property type="evidence" value="ECO:0007669"/>
    <property type="project" value="InterPro"/>
</dbReference>
<dbReference type="AlphaFoldDB" id="X1DJA8"/>
<feature type="non-terminal residue" evidence="6">
    <location>
        <position position="1"/>
    </location>
</feature>
<evidence type="ECO:0000256" key="1">
    <source>
        <dbReference type="ARBA" id="ARBA00004370"/>
    </source>
</evidence>
<evidence type="ECO:0000256" key="2">
    <source>
        <dbReference type="ARBA" id="ARBA00022448"/>
    </source>
</evidence>
<keyword evidence="2" id="KW-0813">Transport</keyword>
<proteinExistence type="predicted"/>
<gene>
    <name evidence="6" type="ORF">S03H2_06985</name>
</gene>
<dbReference type="SUPFAM" id="SSF52540">
    <property type="entry name" value="P-loop containing nucleoside triphosphate hydrolases"/>
    <property type="match status" value="1"/>
</dbReference>